<comment type="caution">
    <text evidence="7">The sequence shown here is derived from an EMBL/GenBank/DDBJ whole genome shotgun (WGS) entry which is preliminary data.</text>
</comment>
<dbReference type="GO" id="GO:0016887">
    <property type="term" value="F:ATP hydrolysis activity"/>
    <property type="evidence" value="ECO:0007669"/>
    <property type="project" value="InterPro"/>
</dbReference>
<feature type="domain" description="ABC transporter" evidence="6">
    <location>
        <begin position="3"/>
        <end position="243"/>
    </location>
</feature>
<evidence type="ECO:0000256" key="5">
    <source>
        <dbReference type="ARBA" id="ARBA00037066"/>
    </source>
</evidence>
<dbReference type="InterPro" id="IPR003439">
    <property type="entry name" value="ABC_transporter-like_ATP-bd"/>
</dbReference>
<evidence type="ECO:0000256" key="3">
    <source>
        <dbReference type="ARBA" id="ARBA00022840"/>
    </source>
</evidence>
<keyword evidence="1" id="KW-0813">Transport</keyword>
<keyword evidence="4" id="KW-1278">Translocase</keyword>
<dbReference type="SUPFAM" id="SSF52540">
    <property type="entry name" value="P-loop containing nucleoside triphosphate hydrolases"/>
    <property type="match status" value="1"/>
</dbReference>
<evidence type="ECO:0000259" key="6">
    <source>
        <dbReference type="PROSITE" id="PS50893"/>
    </source>
</evidence>
<dbReference type="OrthoDB" id="9810077at2"/>
<dbReference type="SMART" id="SM00382">
    <property type="entry name" value="AAA"/>
    <property type="match status" value="1"/>
</dbReference>
<dbReference type="Pfam" id="PF00005">
    <property type="entry name" value="ABC_tran"/>
    <property type="match status" value="1"/>
</dbReference>
<dbReference type="AlphaFoldDB" id="A0A511XPG4"/>
<dbReference type="PANTHER" id="PTHR42794">
    <property type="entry name" value="HEMIN IMPORT ATP-BINDING PROTEIN HMUV"/>
    <property type="match status" value="1"/>
</dbReference>
<dbReference type="Gene3D" id="3.40.50.300">
    <property type="entry name" value="P-loop containing nucleotide triphosphate hydrolases"/>
    <property type="match status" value="1"/>
</dbReference>
<dbReference type="InterPro" id="IPR027417">
    <property type="entry name" value="P-loop_NTPase"/>
</dbReference>
<dbReference type="GO" id="GO:0005524">
    <property type="term" value="F:ATP binding"/>
    <property type="evidence" value="ECO:0007669"/>
    <property type="project" value="UniProtKB-KW"/>
</dbReference>
<dbReference type="EMBL" id="BJYG01000054">
    <property type="protein sequence ID" value="GEN64796.1"/>
    <property type="molecule type" value="Genomic_DNA"/>
</dbReference>
<dbReference type="PROSITE" id="PS50893">
    <property type="entry name" value="ABC_TRANSPORTER_2"/>
    <property type="match status" value="1"/>
</dbReference>
<dbReference type="Proteomes" id="UP000321746">
    <property type="component" value="Unassembled WGS sequence"/>
</dbReference>
<dbReference type="InterPro" id="IPR003593">
    <property type="entry name" value="AAA+_ATPase"/>
</dbReference>
<proteinExistence type="predicted"/>
<dbReference type="NCBIfam" id="NF010068">
    <property type="entry name" value="PRK13548.1"/>
    <property type="match status" value="1"/>
</dbReference>
<dbReference type="RefSeq" id="WP_146891910.1">
    <property type="nucleotide sequence ID" value="NZ_BJYG01000054.1"/>
</dbReference>
<name>A0A511XPG4_9PROT</name>
<evidence type="ECO:0000313" key="8">
    <source>
        <dbReference type="Proteomes" id="UP000321746"/>
    </source>
</evidence>
<keyword evidence="8" id="KW-1185">Reference proteome</keyword>
<protein>
    <submittedName>
        <fullName evidence="7">Hemin import ATP-binding protein HmuV</fullName>
    </submittedName>
</protein>
<dbReference type="CDD" id="cd03214">
    <property type="entry name" value="ABC_Iron-Siderophores_B12_Hemin"/>
    <property type="match status" value="1"/>
</dbReference>
<evidence type="ECO:0000256" key="4">
    <source>
        <dbReference type="ARBA" id="ARBA00022967"/>
    </source>
</evidence>
<accession>A0A511XPG4</accession>
<sequence>MTLLINDVSFRAGERMLLQNISVVAHRGEIIAIVGPNGAGKSTLLRLAAGLLHPLSGKVTLDGNDVPSLAPDLLAKRRAMLAQDFLLRARFSIRELVQMGALHRTHTRPARSTSATVMQALEQVGLAHLADRDIMSLSGGERQRAHFARVLVQLRAGEGPSGLLLLDEPISAQDLARQKLILGIAREHTRQGEGMCVMVLHDLNWAAAIADRIIVLCDGRVHAEGTPLEILTTDMLRAIFRVETHRVHIHDHSGRPFITPHDVMASSFPIKRENTQCTSP</sequence>
<organism evidence="7 8">
    <name type="scientific">Acetobacter oeni</name>
    <dbReference type="NCBI Taxonomy" id="304077"/>
    <lineage>
        <taxon>Bacteria</taxon>
        <taxon>Pseudomonadati</taxon>
        <taxon>Pseudomonadota</taxon>
        <taxon>Alphaproteobacteria</taxon>
        <taxon>Acetobacterales</taxon>
        <taxon>Acetobacteraceae</taxon>
        <taxon>Acetobacter</taxon>
    </lineage>
</organism>
<keyword evidence="2" id="KW-0547">Nucleotide-binding</keyword>
<evidence type="ECO:0000313" key="7">
    <source>
        <dbReference type="EMBL" id="GEN64796.1"/>
    </source>
</evidence>
<dbReference type="PANTHER" id="PTHR42794:SF1">
    <property type="entry name" value="HEMIN IMPORT ATP-BINDING PROTEIN HMUV"/>
    <property type="match status" value="1"/>
</dbReference>
<comment type="function">
    <text evidence="5">Part of the ABC transporter complex HmuTUV involved in hemin import. Responsible for energy coupling to the transport system.</text>
</comment>
<gene>
    <name evidence="7" type="primary">hmuV</name>
    <name evidence="7" type="ORF">AOE01nite_30200</name>
</gene>
<evidence type="ECO:0000256" key="2">
    <source>
        <dbReference type="ARBA" id="ARBA00022741"/>
    </source>
</evidence>
<reference evidence="7 8" key="1">
    <citation type="submission" date="2019-07" db="EMBL/GenBank/DDBJ databases">
        <title>Whole genome shotgun sequence of Acetobacter oeni NBRC 105207.</title>
        <authorList>
            <person name="Hosoyama A."/>
            <person name="Uohara A."/>
            <person name="Ohji S."/>
            <person name="Ichikawa N."/>
        </authorList>
    </citation>
    <scope>NUCLEOTIDE SEQUENCE [LARGE SCALE GENOMIC DNA]</scope>
    <source>
        <strain evidence="7 8">NBRC 105207</strain>
    </source>
</reference>
<evidence type="ECO:0000256" key="1">
    <source>
        <dbReference type="ARBA" id="ARBA00022448"/>
    </source>
</evidence>
<keyword evidence="3 7" id="KW-0067">ATP-binding</keyword>